<evidence type="ECO:0000259" key="7">
    <source>
        <dbReference type="Pfam" id="PF22429"/>
    </source>
</evidence>
<dbReference type="InterPro" id="IPR003764">
    <property type="entry name" value="GlcNAc_6-P_deAcase"/>
</dbReference>
<sequence>MESKQIHAKQVLTPVGWVENAIIHIEGGNILAIEPSGKPCPHSISVLPALIDTHIHGVMGVDTMDATHEALNTMSCFLAQHGVGAFLATTVTESHQRIEAALAQVQQSIQKGVDGACLLGSYLEGPFFNPVHKGAHPQNLLQAPDRKVLEKWLAIAQGTLKCVALAPEYPDALSIIRWLRTLNIRVMLGHTNADYQTTKSALLAGANGVVHCYNGMSGLHHRHPGVVGAALSVPDCQTEIIVDGHHVHPAAVAIAHRCCQHNLLLVSDAMRATGMPNGDYYLGELLVHMQDNVVRTDDGGLAGSALTLDRAVQHLADFSHITFEQAWLHGSYYPAKALGVDDQLGSIAPNKHANLVLLDDTHHLIATLVNGKVVYQSNQFRSEYVSYLK</sequence>
<dbReference type="SUPFAM" id="SSF51556">
    <property type="entry name" value="Metallo-dependent hydrolases"/>
    <property type="match status" value="1"/>
</dbReference>
<dbReference type="Gene3D" id="2.30.40.10">
    <property type="entry name" value="Urease, subunit C, domain 1"/>
    <property type="match status" value="1"/>
</dbReference>
<dbReference type="InterPro" id="IPR011059">
    <property type="entry name" value="Metal-dep_hydrolase_composite"/>
</dbReference>
<dbReference type="PIRSF" id="PIRSF038994">
    <property type="entry name" value="NagA"/>
    <property type="match status" value="1"/>
</dbReference>
<dbReference type="InterPro" id="IPR006680">
    <property type="entry name" value="Amidohydro-rel"/>
</dbReference>
<feature type="domain" description="Amidohydrolase-related" evidence="6">
    <location>
        <begin position="46"/>
        <end position="374"/>
    </location>
</feature>
<dbReference type="PANTHER" id="PTHR11113">
    <property type="entry name" value="N-ACETYLGLUCOSAMINE-6-PHOSPHATE DEACETYLASE"/>
    <property type="match status" value="1"/>
</dbReference>
<gene>
    <name evidence="8" type="primary">nagA_1</name>
    <name evidence="8" type="ORF">GCM10023211_04490</name>
</gene>
<keyword evidence="9" id="KW-1185">Reference proteome</keyword>
<evidence type="ECO:0000256" key="4">
    <source>
        <dbReference type="ARBA" id="ARBA00023277"/>
    </source>
</evidence>
<dbReference type="NCBIfam" id="TIGR00221">
    <property type="entry name" value="nagA"/>
    <property type="match status" value="1"/>
</dbReference>
<evidence type="ECO:0000313" key="8">
    <source>
        <dbReference type="EMBL" id="GAA5105580.1"/>
    </source>
</evidence>
<keyword evidence="3 5" id="KW-0378">Hydrolase</keyword>
<comment type="similarity">
    <text evidence="1 5">Belongs to the metallo-dependent hydrolases superfamily. NagA family.</text>
</comment>
<evidence type="ECO:0000256" key="5">
    <source>
        <dbReference type="PIRNR" id="PIRNR038994"/>
    </source>
</evidence>
<evidence type="ECO:0000256" key="1">
    <source>
        <dbReference type="ARBA" id="ARBA00010716"/>
    </source>
</evidence>
<protein>
    <submittedName>
        <fullName evidence="8">N-acetylglucosamine-6-phosphate deacetylase</fullName>
    </submittedName>
</protein>
<evidence type="ECO:0000256" key="3">
    <source>
        <dbReference type="ARBA" id="ARBA00022801"/>
    </source>
</evidence>
<dbReference type="SUPFAM" id="SSF51338">
    <property type="entry name" value="Composite domain of metallo-dependent hydrolases"/>
    <property type="match status" value="1"/>
</dbReference>
<dbReference type="Proteomes" id="UP001500171">
    <property type="component" value="Unassembled WGS sequence"/>
</dbReference>
<feature type="domain" description="Formimidoylglutamate deiminase N-terminal" evidence="7">
    <location>
        <begin position="5"/>
        <end position="37"/>
    </location>
</feature>
<dbReference type="Gene3D" id="3.20.20.140">
    <property type="entry name" value="Metal-dependent hydrolases"/>
    <property type="match status" value="1"/>
</dbReference>
<dbReference type="Pfam" id="PF01979">
    <property type="entry name" value="Amidohydro_1"/>
    <property type="match status" value="1"/>
</dbReference>
<dbReference type="EMBL" id="BAABHY010000001">
    <property type="protein sequence ID" value="GAA5105580.1"/>
    <property type="molecule type" value="Genomic_DNA"/>
</dbReference>
<evidence type="ECO:0000313" key="9">
    <source>
        <dbReference type="Proteomes" id="UP001500171"/>
    </source>
</evidence>
<keyword evidence="4 5" id="KW-0119">Carbohydrate metabolism</keyword>
<name>A0ABP9N213_9GAMM</name>
<dbReference type="InterPro" id="IPR055156">
    <property type="entry name" value="HutF-like_N"/>
</dbReference>
<reference evidence="9" key="1">
    <citation type="journal article" date="2019" name="Int. J. Syst. Evol. Microbiol.">
        <title>The Global Catalogue of Microorganisms (GCM) 10K type strain sequencing project: providing services to taxonomists for standard genome sequencing and annotation.</title>
        <authorList>
            <consortium name="The Broad Institute Genomics Platform"/>
            <consortium name="The Broad Institute Genome Sequencing Center for Infectious Disease"/>
            <person name="Wu L."/>
            <person name="Ma J."/>
        </authorList>
    </citation>
    <scope>NUCLEOTIDE SEQUENCE [LARGE SCALE GENOMIC DNA]</scope>
    <source>
        <strain evidence="9">JCM 18050</strain>
    </source>
</reference>
<comment type="caution">
    <text evidence="8">The sequence shown here is derived from an EMBL/GenBank/DDBJ whole genome shotgun (WGS) entry which is preliminary data.</text>
</comment>
<dbReference type="InterPro" id="IPR032466">
    <property type="entry name" value="Metal_Hydrolase"/>
</dbReference>
<proteinExistence type="inferred from homology"/>
<organism evidence="8 9">
    <name type="scientific">Orbus sasakiae</name>
    <dbReference type="NCBI Taxonomy" id="1078475"/>
    <lineage>
        <taxon>Bacteria</taxon>
        <taxon>Pseudomonadati</taxon>
        <taxon>Pseudomonadota</taxon>
        <taxon>Gammaproteobacteria</taxon>
        <taxon>Orbales</taxon>
        <taxon>Orbaceae</taxon>
        <taxon>Orbus</taxon>
    </lineage>
</organism>
<dbReference type="RefSeq" id="WP_345488374.1">
    <property type="nucleotide sequence ID" value="NZ_BAABHY010000001.1"/>
</dbReference>
<dbReference type="PANTHER" id="PTHR11113:SF14">
    <property type="entry name" value="N-ACETYLGLUCOSAMINE-6-PHOSPHATE DEACETYLASE"/>
    <property type="match status" value="1"/>
</dbReference>
<accession>A0ABP9N213</accession>
<keyword evidence="2" id="KW-0479">Metal-binding</keyword>
<evidence type="ECO:0000256" key="2">
    <source>
        <dbReference type="ARBA" id="ARBA00022723"/>
    </source>
</evidence>
<dbReference type="CDD" id="cd00854">
    <property type="entry name" value="NagA"/>
    <property type="match status" value="1"/>
</dbReference>
<dbReference type="Pfam" id="PF22429">
    <property type="entry name" value="HutF_N"/>
    <property type="match status" value="1"/>
</dbReference>
<evidence type="ECO:0000259" key="6">
    <source>
        <dbReference type="Pfam" id="PF01979"/>
    </source>
</evidence>